<dbReference type="Pfam" id="PF00668">
    <property type="entry name" value="Condensation"/>
    <property type="match status" value="1"/>
</dbReference>
<evidence type="ECO:0000313" key="3">
    <source>
        <dbReference type="Proteomes" id="UP000198716"/>
    </source>
</evidence>
<dbReference type="GO" id="GO:0047527">
    <property type="term" value="F:2,3-dihydroxybenzoate-serine ligase activity"/>
    <property type="evidence" value="ECO:0007669"/>
    <property type="project" value="TreeGrafter"/>
</dbReference>
<dbReference type="GO" id="GO:0008610">
    <property type="term" value="P:lipid biosynthetic process"/>
    <property type="evidence" value="ECO:0007669"/>
    <property type="project" value="UniProtKB-ARBA"/>
</dbReference>
<dbReference type="GO" id="GO:0009239">
    <property type="term" value="P:enterobactin biosynthetic process"/>
    <property type="evidence" value="ECO:0007669"/>
    <property type="project" value="TreeGrafter"/>
</dbReference>
<dbReference type="PANTHER" id="PTHR45527:SF1">
    <property type="entry name" value="FATTY ACID SYNTHASE"/>
    <property type="match status" value="1"/>
</dbReference>
<dbReference type="InterPro" id="IPR023213">
    <property type="entry name" value="CAT-like_dom_sf"/>
</dbReference>
<name>A0A1I2AWX7_9ACTN</name>
<dbReference type="EMBL" id="FOMZ01000014">
    <property type="protein sequence ID" value="SFE48464.1"/>
    <property type="molecule type" value="Genomic_DNA"/>
</dbReference>
<dbReference type="AlphaFoldDB" id="A0A1I2AWX7"/>
<dbReference type="GO" id="GO:0031177">
    <property type="term" value="F:phosphopantetheine binding"/>
    <property type="evidence" value="ECO:0007669"/>
    <property type="project" value="TreeGrafter"/>
</dbReference>
<proteinExistence type="predicted"/>
<dbReference type="GO" id="GO:0009366">
    <property type="term" value="C:enterobactin synthetase complex"/>
    <property type="evidence" value="ECO:0007669"/>
    <property type="project" value="TreeGrafter"/>
</dbReference>
<dbReference type="RefSeq" id="WP_092928833.1">
    <property type="nucleotide sequence ID" value="NZ_FOMZ01000014.1"/>
</dbReference>
<dbReference type="GO" id="GO:0043041">
    <property type="term" value="P:amino acid activation for nonribosomal peptide biosynthetic process"/>
    <property type="evidence" value="ECO:0007669"/>
    <property type="project" value="TreeGrafter"/>
</dbReference>
<dbReference type="InterPro" id="IPR001242">
    <property type="entry name" value="Condensation_dom"/>
</dbReference>
<dbReference type="PANTHER" id="PTHR45527">
    <property type="entry name" value="NONRIBOSOMAL PEPTIDE SYNTHETASE"/>
    <property type="match status" value="1"/>
</dbReference>
<evidence type="ECO:0000313" key="2">
    <source>
        <dbReference type="EMBL" id="SFE48464.1"/>
    </source>
</evidence>
<evidence type="ECO:0000259" key="1">
    <source>
        <dbReference type="Pfam" id="PF00668"/>
    </source>
</evidence>
<accession>A0A1I2AWX7</accession>
<reference evidence="3" key="1">
    <citation type="submission" date="2016-10" db="EMBL/GenBank/DDBJ databases">
        <authorList>
            <person name="Varghese N."/>
            <person name="Submissions S."/>
        </authorList>
    </citation>
    <scope>NUCLEOTIDE SEQUENCE [LARGE SCALE GENOMIC DNA]</scope>
    <source>
        <strain evidence="3">DSM 45004</strain>
    </source>
</reference>
<dbReference type="SUPFAM" id="SSF52777">
    <property type="entry name" value="CoA-dependent acyltransferases"/>
    <property type="match status" value="2"/>
</dbReference>
<protein>
    <submittedName>
        <fullName evidence="2">Condensation domain-containing protein</fullName>
    </submittedName>
</protein>
<sequence>MAAESQPSVGQTLLWFLDRYRGEEGALNCPTLCRIHGPVDKARVRSAVAEVMTRHESLRTTFTGGGRRLRALIADSASPPLNEVDLSGEPDPETAVEEAIRTELSTRIDPSESCVRLTLWKLAADHHVLCFNMHHMVTDAWSCRVVLQDLCTALDRTGNDAVPKAAKPYSEFAAEQRRHLASDAGKRLTSFWSEQLRDMTLAPLPMSRATPGAARRTDLVQDTLDADTTTALDAVARAERSTLFVSLLTAYYRALRQVSGSDDLLVATLFANRTPEYRDTVGFLANMVLLRTRLSPGGGLTDDLRATHSTVMDAFVHQAMPIQMLPITPDDTSRRLDDVVFQMMPDPVYSTRAGGLDIEVLVPDDVATRFELELVAVPTEDTIRVLLFFNPDRFSHEFAHELLATYIGICHGFDRLHRGVKEGSA</sequence>
<dbReference type="Gene3D" id="3.30.559.10">
    <property type="entry name" value="Chloramphenicol acetyltransferase-like domain"/>
    <property type="match status" value="1"/>
</dbReference>
<dbReference type="Proteomes" id="UP000198716">
    <property type="component" value="Unassembled WGS sequence"/>
</dbReference>
<dbReference type="GO" id="GO:0005829">
    <property type="term" value="C:cytosol"/>
    <property type="evidence" value="ECO:0007669"/>
    <property type="project" value="TreeGrafter"/>
</dbReference>
<dbReference type="Gene3D" id="3.30.559.30">
    <property type="entry name" value="Nonribosomal peptide synthetase, condensation domain"/>
    <property type="match status" value="1"/>
</dbReference>
<feature type="domain" description="Condensation" evidence="1">
    <location>
        <begin position="11"/>
        <end position="406"/>
    </location>
</feature>
<gene>
    <name evidence="2" type="ORF">SAMN04487819_114171</name>
</gene>
<organism evidence="2 3">
    <name type="scientific">Actinopolyspora alba</name>
    <dbReference type="NCBI Taxonomy" id="673379"/>
    <lineage>
        <taxon>Bacteria</taxon>
        <taxon>Bacillati</taxon>
        <taxon>Actinomycetota</taxon>
        <taxon>Actinomycetes</taxon>
        <taxon>Actinopolysporales</taxon>
        <taxon>Actinopolysporaceae</taxon>
        <taxon>Actinopolyspora</taxon>
        <taxon>Actinopolyspora alba group</taxon>
    </lineage>
</organism>
<keyword evidence="3" id="KW-1185">Reference proteome</keyword>